<keyword evidence="11 19" id="KW-0521">NADP</keyword>
<comment type="pathway">
    <text evidence="4 19">Cell wall biogenesis; peptidoglycan biosynthesis.</text>
</comment>
<dbReference type="AlphaFoldDB" id="A0A3M0BAR1"/>
<dbReference type="UniPathway" id="UPA00219"/>
<evidence type="ECO:0000256" key="16">
    <source>
        <dbReference type="ARBA" id="ARBA00023316"/>
    </source>
</evidence>
<keyword evidence="7 19" id="KW-0963">Cytoplasm</keyword>
<feature type="active site" description="Proton donor" evidence="19">
    <location>
        <position position="212"/>
    </location>
</feature>
<dbReference type="RefSeq" id="WP_121923430.1">
    <property type="nucleotide sequence ID" value="NZ_REFO01000013.1"/>
</dbReference>
<dbReference type="InterPro" id="IPR016166">
    <property type="entry name" value="FAD-bd_PCMH"/>
</dbReference>
<dbReference type="GO" id="GO:0005829">
    <property type="term" value="C:cytosol"/>
    <property type="evidence" value="ECO:0007669"/>
    <property type="project" value="TreeGrafter"/>
</dbReference>
<dbReference type="PANTHER" id="PTHR21071">
    <property type="entry name" value="UDP-N-ACETYLENOLPYRUVOYLGLUCOSAMINE REDUCTASE"/>
    <property type="match status" value="1"/>
</dbReference>
<dbReference type="EC" id="1.3.1.98" evidence="5 19"/>
<dbReference type="InterPro" id="IPR003170">
    <property type="entry name" value="MurB"/>
</dbReference>
<evidence type="ECO:0000256" key="10">
    <source>
        <dbReference type="ARBA" id="ARBA00022827"/>
    </source>
</evidence>
<dbReference type="OrthoDB" id="9804753at2"/>
<dbReference type="GO" id="GO:0051301">
    <property type="term" value="P:cell division"/>
    <property type="evidence" value="ECO:0007669"/>
    <property type="project" value="UniProtKB-KW"/>
</dbReference>
<comment type="caution">
    <text evidence="21">The sequence shown here is derived from an EMBL/GenBank/DDBJ whole genome shotgun (WGS) entry which is preliminary data.</text>
</comment>
<keyword evidence="22" id="KW-1185">Reference proteome</keyword>
<feature type="active site" evidence="19">
    <location>
        <position position="164"/>
    </location>
</feature>
<dbReference type="InterPro" id="IPR006094">
    <property type="entry name" value="Oxid_FAD_bind_N"/>
</dbReference>
<dbReference type="InterPro" id="IPR011601">
    <property type="entry name" value="MurB_C"/>
</dbReference>
<evidence type="ECO:0000256" key="6">
    <source>
        <dbReference type="ARBA" id="ARBA00015188"/>
    </source>
</evidence>
<dbReference type="NCBIfam" id="TIGR00179">
    <property type="entry name" value="murB"/>
    <property type="match status" value="1"/>
</dbReference>
<dbReference type="Gene3D" id="3.30.465.10">
    <property type="match status" value="1"/>
</dbReference>
<dbReference type="PANTHER" id="PTHR21071:SF4">
    <property type="entry name" value="UDP-N-ACETYLENOLPYRUVOYLGLUCOSAMINE REDUCTASE"/>
    <property type="match status" value="1"/>
</dbReference>
<evidence type="ECO:0000256" key="1">
    <source>
        <dbReference type="ARBA" id="ARBA00001974"/>
    </source>
</evidence>
<dbReference type="InterPro" id="IPR036635">
    <property type="entry name" value="MurB_C_sf"/>
</dbReference>
<keyword evidence="10 19" id="KW-0274">FAD</keyword>
<evidence type="ECO:0000256" key="17">
    <source>
        <dbReference type="ARBA" id="ARBA00031026"/>
    </source>
</evidence>
<protein>
    <recommendedName>
        <fullName evidence="6 19">UDP-N-acetylenolpyruvoylglucosamine reductase</fullName>
        <ecNumber evidence="5 19">1.3.1.98</ecNumber>
    </recommendedName>
    <alternativeName>
        <fullName evidence="17 19">UDP-N-acetylmuramate dehydrogenase</fullName>
    </alternativeName>
</protein>
<keyword evidence="12 19" id="KW-0133">Cell shape</keyword>
<evidence type="ECO:0000256" key="19">
    <source>
        <dbReference type="HAMAP-Rule" id="MF_00037"/>
    </source>
</evidence>
<dbReference type="GO" id="GO:0071555">
    <property type="term" value="P:cell wall organization"/>
    <property type="evidence" value="ECO:0007669"/>
    <property type="project" value="UniProtKB-KW"/>
</dbReference>
<evidence type="ECO:0000256" key="5">
    <source>
        <dbReference type="ARBA" id="ARBA00012518"/>
    </source>
</evidence>
<evidence type="ECO:0000313" key="22">
    <source>
        <dbReference type="Proteomes" id="UP000280842"/>
    </source>
</evidence>
<dbReference type="Pfam" id="PF01565">
    <property type="entry name" value="FAD_binding_4"/>
    <property type="match status" value="1"/>
</dbReference>
<evidence type="ECO:0000256" key="12">
    <source>
        <dbReference type="ARBA" id="ARBA00022960"/>
    </source>
</evidence>
<comment type="similarity">
    <text evidence="19">Belongs to the MurB family.</text>
</comment>
<sequence length="287" mass="32728">MKILEDINLSNFSTIKIGGKAKIIYFPENIEDIQFLIKKSQDENKRLIPVGIGSNIVFKDGILDYIFVSTKRLKKLEIKQRKDTFFIKAQAGVSFKEIVSIVKKFNLEGFENLSGIPASIGGATAMNAGAFGSEIFDILQEIKWIDNNGNLHISKKEEIDYSYRKTQFQKEGFVYEVIIVLKKSNKNISEIIKKHLLERNKKQPLNLPTIGSTYKNPEGSFAGLLLEKAGFRGKRINDIAFSEKHANFLVNYGNANFKDLMNLLELAEKKVESQFNIKLEREIRIIE</sequence>
<keyword evidence="13 19" id="KW-0573">Peptidoglycan synthesis</keyword>
<dbReference type="EMBL" id="REFO01000013">
    <property type="protein sequence ID" value="RMA93259.1"/>
    <property type="molecule type" value="Genomic_DNA"/>
</dbReference>
<evidence type="ECO:0000256" key="13">
    <source>
        <dbReference type="ARBA" id="ARBA00022984"/>
    </source>
</evidence>
<evidence type="ECO:0000256" key="2">
    <source>
        <dbReference type="ARBA" id="ARBA00003921"/>
    </source>
</evidence>
<evidence type="ECO:0000256" key="18">
    <source>
        <dbReference type="ARBA" id="ARBA00048914"/>
    </source>
</evidence>
<comment type="cofactor">
    <cofactor evidence="1 19">
        <name>FAD</name>
        <dbReference type="ChEBI" id="CHEBI:57692"/>
    </cofactor>
</comment>
<keyword evidence="9 19" id="KW-0285">Flavoprotein</keyword>
<comment type="catalytic activity">
    <reaction evidence="18 19">
        <text>UDP-N-acetyl-alpha-D-muramate + NADP(+) = UDP-N-acetyl-3-O-(1-carboxyvinyl)-alpha-D-glucosamine + NADPH + H(+)</text>
        <dbReference type="Rhea" id="RHEA:12248"/>
        <dbReference type="ChEBI" id="CHEBI:15378"/>
        <dbReference type="ChEBI" id="CHEBI:57783"/>
        <dbReference type="ChEBI" id="CHEBI:58349"/>
        <dbReference type="ChEBI" id="CHEBI:68483"/>
        <dbReference type="ChEBI" id="CHEBI:70757"/>
        <dbReference type="EC" id="1.3.1.98"/>
    </reaction>
</comment>
<dbReference type="GO" id="GO:0009252">
    <property type="term" value="P:peptidoglycan biosynthetic process"/>
    <property type="evidence" value="ECO:0007669"/>
    <property type="project" value="UniProtKB-UniRule"/>
</dbReference>
<evidence type="ECO:0000256" key="9">
    <source>
        <dbReference type="ARBA" id="ARBA00022630"/>
    </source>
</evidence>
<evidence type="ECO:0000256" key="11">
    <source>
        <dbReference type="ARBA" id="ARBA00022857"/>
    </source>
</evidence>
<evidence type="ECO:0000256" key="14">
    <source>
        <dbReference type="ARBA" id="ARBA00023002"/>
    </source>
</evidence>
<gene>
    <name evidence="19" type="primary">murB</name>
    <name evidence="21" type="ORF">CLV39_1320</name>
</gene>
<comment type="subcellular location">
    <subcellularLocation>
        <location evidence="3 19">Cytoplasm</location>
    </subcellularLocation>
</comment>
<dbReference type="HAMAP" id="MF_00037">
    <property type="entry name" value="MurB"/>
    <property type="match status" value="1"/>
</dbReference>
<keyword evidence="16 19" id="KW-0961">Cell wall biogenesis/degradation</keyword>
<dbReference type="InterPro" id="IPR016167">
    <property type="entry name" value="FAD-bd_PCMH_sub1"/>
</dbReference>
<comment type="function">
    <text evidence="2 19">Cell wall formation.</text>
</comment>
<evidence type="ECO:0000259" key="20">
    <source>
        <dbReference type="PROSITE" id="PS51387"/>
    </source>
</evidence>
<evidence type="ECO:0000256" key="7">
    <source>
        <dbReference type="ARBA" id="ARBA00022490"/>
    </source>
</evidence>
<keyword evidence="14 19" id="KW-0560">Oxidoreductase</keyword>
<dbReference type="GO" id="GO:0071949">
    <property type="term" value="F:FAD binding"/>
    <property type="evidence" value="ECO:0007669"/>
    <property type="project" value="InterPro"/>
</dbReference>
<accession>A0A3M0BAR1</accession>
<dbReference type="PROSITE" id="PS51387">
    <property type="entry name" value="FAD_PCMH"/>
    <property type="match status" value="1"/>
</dbReference>
<dbReference type="InterPro" id="IPR036318">
    <property type="entry name" value="FAD-bd_PCMH-like_sf"/>
</dbReference>
<dbReference type="InterPro" id="IPR016169">
    <property type="entry name" value="FAD-bd_PCMH_sub2"/>
</dbReference>
<feature type="active site" evidence="19">
    <location>
        <position position="282"/>
    </location>
</feature>
<dbReference type="Pfam" id="PF02873">
    <property type="entry name" value="MurB_C"/>
    <property type="match status" value="1"/>
</dbReference>
<dbReference type="Gene3D" id="3.90.78.10">
    <property type="entry name" value="UDP-N-acetylenolpyruvoylglucosamine reductase, C-terminal domain"/>
    <property type="match status" value="1"/>
</dbReference>
<proteinExistence type="inferred from homology"/>
<dbReference type="SUPFAM" id="SSF56194">
    <property type="entry name" value="Uridine diphospho-N-Acetylenolpyruvylglucosamine reductase, MurB, C-terminal domain"/>
    <property type="match status" value="1"/>
</dbReference>
<feature type="domain" description="FAD-binding PCMH-type" evidence="20">
    <location>
        <begin position="17"/>
        <end position="184"/>
    </location>
</feature>
<evidence type="ECO:0000256" key="3">
    <source>
        <dbReference type="ARBA" id="ARBA00004496"/>
    </source>
</evidence>
<dbReference type="NCBIfam" id="NF010480">
    <property type="entry name" value="PRK13905.1"/>
    <property type="match status" value="1"/>
</dbReference>
<name>A0A3M0BAR1_9AQUI</name>
<evidence type="ECO:0000256" key="4">
    <source>
        <dbReference type="ARBA" id="ARBA00004752"/>
    </source>
</evidence>
<dbReference type="SUPFAM" id="SSF56176">
    <property type="entry name" value="FAD-binding/transporter-associated domain-like"/>
    <property type="match status" value="1"/>
</dbReference>
<evidence type="ECO:0000313" key="21">
    <source>
        <dbReference type="EMBL" id="RMA93259.1"/>
    </source>
</evidence>
<dbReference type="GO" id="GO:0008360">
    <property type="term" value="P:regulation of cell shape"/>
    <property type="evidence" value="ECO:0007669"/>
    <property type="project" value="UniProtKB-KW"/>
</dbReference>
<dbReference type="GO" id="GO:0008762">
    <property type="term" value="F:UDP-N-acetylmuramate dehydrogenase activity"/>
    <property type="evidence" value="ECO:0007669"/>
    <property type="project" value="UniProtKB-UniRule"/>
</dbReference>
<dbReference type="Gene3D" id="3.30.43.10">
    <property type="entry name" value="Uridine Diphospho-n-acetylenolpyruvylglucosamine Reductase, domain 2"/>
    <property type="match status" value="1"/>
</dbReference>
<evidence type="ECO:0000256" key="15">
    <source>
        <dbReference type="ARBA" id="ARBA00023306"/>
    </source>
</evidence>
<reference evidence="21 22" key="1">
    <citation type="submission" date="2018-10" db="EMBL/GenBank/DDBJ databases">
        <title>Genomic Encyclopedia of Archaeal and Bacterial Type Strains, Phase II (KMG-II): from individual species to whole genera.</title>
        <authorList>
            <person name="Goeker M."/>
        </authorList>
    </citation>
    <scope>NUCLEOTIDE SEQUENCE [LARGE SCALE GENOMIC DNA]</scope>
    <source>
        <strain evidence="21 22">VM1</strain>
    </source>
</reference>
<keyword evidence="15 19" id="KW-0131">Cell cycle</keyword>
<organism evidence="21 22">
    <name type="scientific">Hydrogenothermus marinus</name>
    <dbReference type="NCBI Taxonomy" id="133270"/>
    <lineage>
        <taxon>Bacteria</taxon>
        <taxon>Pseudomonadati</taxon>
        <taxon>Aquificota</taxon>
        <taxon>Aquificia</taxon>
        <taxon>Aquificales</taxon>
        <taxon>Hydrogenothermaceae</taxon>
        <taxon>Hydrogenothermus</taxon>
    </lineage>
</organism>
<evidence type="ECO:0000256" key="8">
    <source>
        <dbReference type="ARBA" id="ARBA00022618"/>
    </source>
</evidence>
<keyword evidence="8 19" id="KW-0132">Cell division</keyword>
<dbReference type="Proteomes" id="UP000280842">
    <property type="component" value="Unassembled WGS sequence"/>
</dbReference>